<name>A0ACC2JB16_9PEZI</name>
<organism evidence="1 2">
    <name type="scientific">Lasiodiplodia mahajangana</name>
    <dbReference type="NCBI Taxonomy" id="1108764"/>
    <lineage>
        <taxon>Eukaryota</taxon>
        <taxon>Fungi</taxon>
        <taxon>Dikarya</taxon>
        <taxon>Ascomycota</taxon>
        <taxon>Pezizomycotina</taxon>
        <taxon>Dothideomycetes</taxon>
        <taxon>Dothideomycetes incertae sedis</taxon>
        <taxon>Botryosphaeriales</taxon>
        <taxon>Botryosphaeriaceae</taxon>
        <taxon>Lasiodiplodia</taxon>
    </lineage>
</organism>
<evidence type="ECO:0000313" key="1">
    <source>
        <dbReference type="EMBL" id="KAJ8124702.1"/>
    </source>
</evidence>
<sequence>MKHAPQLKLPSWPPRVLLLNRGRQGAAKDDGDSSIKGSSSDSSITDKLDPEANKSPDMLGSSEPAYQRLPSPGPIKVSRFRRRRIRWALGGFLLGDSSESVIIPLCRWPVHHAMPMQATRDAGRIADSHSRTADASSIWAAIYPYHEP</sequence>
<proteinExistence type="predicted"/>
<keyword evidence="2" id="KW-1185">Reference proteome</keyword>
<gene>
    <name evidence="1" type="ORF">O1611_g8938</name>
</gene>
<comment type="caution">
    <text evidence="1">The sequence shown here is derived from an EMBL/GenBank/DDBJ whole genome shotgun (WGS) entry which is preliminary data.</text>
</comment>
<accession>A0ACC2JB16</accession>
<dbReference type="EMBL" id="JAPUUL010002834">
    <property type="protein sequence ID" value="KAJ8124702.1"/>
    <property type="molecule type" value="Genomic_DNA"/>
</dbReference>
<reference evidence="1" key="1">
    <citation type="submission" date="2022-12" db="EMBL/GenBank/DDBJ databases">
        <title>Genome Sequence of Lasiodiplodia mahajangana.</title>
        <authorList>
            <person name="Buettner E."/>
        </authorList>
    </citation>
    <scope>NUCLEOTIDE SEQUENCE</scope>
    <source>
        <strain evidence="1">VT137</strain>
    </source>
</reference>
<protein>
    <submittedName>
        <fullName evidence="1">Uncharacterized protein</fullName>
    </submittedName>
</protein>
<dbReference type="Proteomes" id="UP001153332">
    <property type="component" value="Unassembled WGS sequence"/>
</dbReference>
<evidence type="ECO:0000313" key="2">
    <source>
        <dbReference type="Proteomes" id="UP001153332"/>
    </source>
</evidence>